<evidence type="ECO:0000313" key="7">
    <source>
        <dbReference type="EMBL" id="KAL0428411.1"/>
    </source>
</evidence>
<dbReference type="GO" id="GO:0015267">
    <property type="term" value="F:channel activity"/>
    <property type="evidence" value="ECO:0007669"/>
    <property type="project" value="InterPro"/>
</dbReference>
<dbReference type="Gene3D" id="1.20.1080.10">
    <property type="entry name" value="Glycerol uptake facilitator protein"/>
    <property type="match status" value="1"/>
</dbReference>
<keyword evidence="4 6" id="KW-0472">Membrane</keyword>
<evidence type="ECO:0000256" key="1">
    <source>
        <dbReference type="ARBA" id="ARBA00004141"/>
    </source>
</evidence>
<reference evidence="7" key="2">
    <citation type="journal article" date="2024" name="Plant">
        <title>Genomic evolution and insights into agronomic trait innovations of Sesamum species.</title>
        <authorList>
            <person name="Miao H."/>
            <person name="Wang L."/>
            <person name="Qu L."/>
            <person name="Liu H."/>
            <person name="Sun Y."/>
            <person name="Le M."/>
            <person name="Wang Q."/>
            <person name="Wei S."/>
            <person name="Zheng Y."/>
            <person name="Lin W."/>
            <person name="Duan Y."/>
            <person name="Cao H."/>
            <person name="Xiong S."/>
            <person name="Wang X."/>
            <person name="Wei L."/>
            <person name="Li C."/>
            <person name="Ma Q."/>
            <person name="Ju M."/>
            <person name="Zhao R."/>
            <person name="Li G."/>
            <person name="Mu C."/>
            <person name="Tian Q."/>
            <person name="Mei H."/>
            <person name="Zhang T."/>
            <person name="Gao T."/>
            <person name="Zhang H."/>
        </authorList>
    </citation>
    <scope>NUCLEOTIDE SEQUENCE</scope>
    <source>
        <strain evidence="7">KEN1</strain>
    </source>
</reference>
<comment type="caution">
    <text evidence="7">The sequence shown here is derived from an EMBL/GenBank/DDBJ whole genome shotgun (WGS) entry which is preliminary data.</text>
</comment>
<dbReference type="PANTHER" id="PTHR47720:SF1">
    <property type="entry name" value="AQUAPORIN SIP2-1-RELATED"/>
    <property type="match status" value="1"/>
</dbReference>
<dbReference type="PRINTS" id="PR00783">
    <property type="entry name" value="MINTRINSICP"/>
</dbReference>
<feature type="transmembrane region" description="Helical" evidence="6">
    <location>
        <begin position="103"/>
        <end position="123"/>
    </location>
</feature>
<keyword evidence="2 5" id="KW-0812">Transmembrane</keyword>
<evidence type="ECO:0000256" key="4">
    <source>
        <dbReference type="ARBA" id="ARBA00023136"/>
    </source>
</evidence>
<proteinExistence type="inferred from homology"/>
<gene>
    <name evidence="7" type="ORF">Slati_3015900</name>
</gene>
<dbReference type="AlphaFoldDB" id="A0AAW2VKY0"/>
<organism evidence="7">
    <name type="scientific">Sesamum latifolium</name>
    <dbReference type="NCBI Taxonomy" id="2727402"/>
    <lineage>
        <taxon>Eukaryota</taxon>
        <taxon>Viridiplantae</taxon>
        <taxon>Streptophyta</taxon>
        <taxon>Embryophyta</taxon>
        <taxon>Tracheophyta</taxon>
        <taxon>Spermatophyta</taxon>
        <taxon>Magnoliopsida</taxon>
        <taxon>eudicotyledons</taxon>
        <taxon>Gunneridae</taxon>
        <taxon>Pentapetalae</taxon>
        <taxon>asterids</taxon>
        <taxon>lamiids</taxon>
        <taxon>Lamiales</taxon>
        <taxon>Pedaliaceae</taxon>
        <taxon>Sesamum</taxon>
    </lineage>
</organism>
<dbReference type="SUPFAM" id="SSF81338">
    <property type="entry name" value="Aquaporin-like"/>
    <property type="match status" value="1"/>
</dbReference>
<dbReference type="InterPro" id="IPR044226">
    <property type="entry name" value="SIP2-1-like"/>
</dbReference>
<dbReference type="Pfam" id="PF00230">
    <property type="entry name" value="MIP"/>
    <property type="match status" value="1"/>
</dbReference>
<accession>A0AAW2VKY0</accession>
<dbReference type="GO" id="GO:0016020">
    <property type="term" value="C:membrane"/>
    <property type="evidence" value="ECO:0007669"/>
    <property type="project" value="UniProtKB-SubCell"/>
</dbReference>
<dbReference type="PANTHER" id="PTHR47720">
    <property type="entry name" value="AQUAPORIN SIP2-1-RELATED"/>
    <property type="match status" value="1"/>
</dbReference>
<comment type="similarity">
    <text evidence="5">Belongs to the MIP/aquaporin (TC 1.A.8) family.</text>
</comment>
<dbReference type="InterPro" id="IPR023271">
    <property type="entry name" value="Aquaporin-like"/>
</dbReference>
<feature type="transmembrane region" description="Helical" evidence="6">
    <location>
        <begin position="62"/>
        <end position="82"/>
    </location>
</feature>
<feature type="transmembrane region" description="Helical" evidence="6">
    <location>
        <begin position="30"/>
        <end position="50"/>
    </location>
</feature>
<comment type="subcellular location">
    <subcellularLocation>
        <location evidence="1">Membrane</location>
        <topology evidence="1">Multi-pass membrane protein</topology>
    </subcellularLocation>
</comment>
<name>A0AAW2VKY0_9LAMI</name>
<protein>
    <submittedName>
        <fullName evidence="7">Aquaporin SIP2-1</fullName>
    </submittedName>
</protein>
<keyword evidence="5" id="KW-0813">Transport</keyword>
<feature type="transmembrane region" description="Helical" evidence="6">
    <location>
        <begin position="220"/>
        <end position="241"/>
    </location>
</feature>
<dbReference type="InterPro" id="IPR000425">
    <property type="entry name" value="MIP"/>
</dbReference>
<evidence type="ECO:0000256" key="2">
    <source>
        <dbReference type="ARBA" id="ARBA00022692"/>
    </source>
</evidence>
<feature type="transmembrane region" description="Helical" evidence="6">
    <location>
        <begin position="143"/>
        <end position="164"/>
    </location>
</feature>
<evidence type="ECO:0000256" key="3">
    <source>
        <dbReference type="ARBA" id="ARBA00022989"/>
    </source>
</evidence>
<dbReference type="EMBL" id="JACGWN010000010">
    <property type="protein sequence ID" value="KAL0428411.1"/>
    <property type="molecule type" value="Genomic_DNA"/>
</dbReference>
<sequence length="266" mass="29412">MSVCVLERERDREKESNEDGRGWRLLAADFLMSFMWVWSSVLIKIFVHRILGYGAHEFEGEIVRYSVSLLNMFFFTYMCKAARGGHYNPLTLLSAAISGDFSNFLFVLGARIPAQVVGSIYGVRLILDTFPGIGRGPRLSVDIAKGALTEGLLTFTIVIISLGLSRKVTNSFFMNTWISSVSKLTLHILGSDVTGGCMNPASVMGWAFANGEHITKEHLIVYWLAPVEGTLAAVWVFRILAGPKKDKAVAAKKDDGPQLMKSEKLN</sequence>
<evidence type="ECO:0000256" key="6">
    <source>
        <dbReference type="SAM" id="Phobius"/>
    </source>
</evidence>
<evidence type="ECO:0000256" key="5">
    <source>
        <dbReference type="RuleBase" id="RU000477"/>
    </source>
</evidence>
<reference evidence="7" key="1">
    <citation type="submission" date="2020-06" db="EMBL/GenBank/DDBJ databases">
        <authorList>
            <person name="Li T."/>
            <person name="Hu X."/>
            <person name="Zhang T."/>
            <person name="Song X."/>
            <person name="Zhang H."/>
            <person name="Dai N."/>
            <person name="Sheng W."/>
            <person name="Hou X."/>
            <person name="Wei L."/>
        </authorList>
    </citation>
    <scope>NUCLEOTIDE SEQUENCE</scope>
    <source>
        <strain evidence="7">KEN1</strain>
        <tissue evidence="7">Leaf</tissue>
    </source>
</reference>
<keyword evidence="3 6" id="KW-1133">Transmembrane helix</keyword>